<evidence type="ECO:0000313" key="2">
    <source>
        <dbReference type="EMBL" id="VYU01934.1"/>
    </source>
</evidence>
<protein>
    <recommendedName>
        <fullName evidence="3">Zinc-finger domain-containing protein</fullName>
    </recommendedName>
</protein>
<evidence type="ECO:0000256" key="1">
    <source>
        <dbReference type="SAM" id="Phobius"/>
    </source>
</evidence>
<gene>
    <name evidence="2" type="ORF">PCLFYP37_01731</name>
</gene>
<reference evidence="2" key="1">
    <citation type="submission" date="2019-11" db="EMBL/GenBank/DDBJ databases">
        <authorList>
            <person name="Feng L."/>
        </authorList>
    </citation>
    <scope>NUCLEOTIDE SEQUENCE</scope>
    <source>
        <strain evidence="2">PclaraLFYP37</strain>
    </source>
</reference>
<dbReference type="RefSeq" id="WP_412442796.1">
    <property type="nucleotide sequence ID" value="NZ_CACRUT010000011.1"/>
</dbReference>
<name>A0A6N3BFL2_9BACT</name>
<feature type="transmembrane region" description="Helical" evidence="1">
    <location>
        <begin position="84"/>
        <end position="106"/>
    </location>
</feature>
<keyword evidence="1" id="KW-1133">Transmembrane helix</keyword>
<sequence>MKCEDFKKYMADLCDKQTDPAITEACRQHMKECAACRAYYEDFMHTVNLLTPKYAPSFGKTQPAVSISPLQTTAKPKKHPSHKWIQIAAAVAIFMAGLGTGLSNFFSTQAEAVPSIPLIFDQSIKSSRSAASFSMSVYARTTPNENFAYINPESGFMRISLESLRQNQKTFWRLEKEGGRTIVSDDGKQYMWTTGGLAVCGDETCNFAEGFSSLLRPETLLEQQKAALSGNPQAHAEMTETDSTITIVTHTDVYGNAISASLLEKEEKSYRCTTENVFSKRDGLLQQVQIWWERDGQKTLVLKSEHIVYNLPLVPSVLVQRPDTTQVTWLSANTPSVKDPAHLRKLTNETAQEAAQRILKALTDGKPQMAGEALYYYTAQLPTLTENMKGCKVSAVSQAKEKKDYKGVIVFYKLTTPDGKTENRHIALRRDNPQGIWMVDGGL</sequence>
<proteinExistence type="predicted"/>
<keyword evidence="1" id="KW-0472">Membrane</keyword>
<dbReference type="AlphaFoldDB" id="A0A6N3BFL2"/>
<dbReference type="EMBL" id="CACRUT010000011">
    <property type="protein sequence ID" value="VYU01934.1"/>
    <property type="molecule type" value="Genomic_DNA"/>
</dbReference>
<evidence type="ECO:0008006" key="3">
    <source>
        <dbReference type="Google" id="ProtNLM"/>
    </source>
</evidence>
<organism evidence="2">
    <name type="scientific">Paraprevotella clara</name>
    <dbReference type="NCBI Taxonomy" id="454154"/>
    <lineage>
        <taxon>Bacteria</taxon>
        <taxon>Pseudomonadati</taxon>
        <taxon>Bacteroidota</taxon>
        <taxon>Bacteroidia</taxon>
        <taxon>Bacteroidales</taxon>
        <taxon>Prevotellaceae</taxon>
        <taxon>Paraprevotella</taxon>
    </lineage>
</organism>
<accession>A0A6N3BFL2</accession>
<keyword evidence="1" id="KW-0812">Transmembrane</keyword>